<dbReference type="Gene3D" id="1.10.287.1060">
    <property type="entry name" value="ESAT-6-like"/>
    <property type="match status" value="1"/>
</dbReference>
<comment type="caution">
    <text evidence="1">The sequence shown here is derived from an EMBL/GenBank/DDBJ whole genome shotgun (WGS) entry which is preliminary data.</text>
</comment>
<dbReference type="SUPFAM" id="SSF140453">
    <property type="entry name" value="EsxAB dimer-like"/>
    <property type="match status" value="1"/>
</dbReference>
<dbReference type="Proteomes" id="UP000030848">
    <property type="component" value="Unassembled WGS sequence"/>
</dbReference>
<protein>
    <recommendedName>
        <fullName evidence="3">Excreted virulence factor EspC, type VII ESX diderm</fullName>
    </recommendedName>
</protein>
<dbReference type="AlphaFoldDB" id="A0A837D8A8"/>
<evidence type="ECO:0008006" key="3">
    <source>
        <dbReference type="Google" id="ProtNLM"/>
    </source>
</evidence>
<gene>
    <name evidence="1" type="ORF">MINT15_21820</name>
</gene>
<proteinExistence type="predicted"/>
<dbReference type="GO" id="GO:0009306">
    <property type="term" value="P:protein secretion"/>
    <property type="evidence" value="ECO:0007669"/>
    <property type="project" value="InterPro"/>
</dbReference>
<dbReference type="InterPro" id="IPR036689">
    <property type="entry name" value="ESAT-6-like_sf"/>
</dbReference>
<dbReference type="EMBL" id="JRZE01000004">
    <property type="protein sequence ID" value="KHF43877.1"/>
    <property type="molecule type" value="Genomic_DNA"/>
</dbReference>
<name>A0A837D8A8_9PSEU</name>
<evidence type="ECO:0000313" key="2">
    <source>
        <dbReference type="Proteomes" id="UP000030848"/>
    </source>
</evidence>
<reference evidence="1 2" key="1">
    <citation type="submission" date="2014-10" db="EMBL/GenBank/DDBJ databases">
        <title>Genome sequence of Micropolyspora internatus JCM3315.</title>
        <authorList>
            <person name="Shin S.-K."/>
            <person name="Yi H."/>
        </authorList>
    </citation>
    <scope>NUCLEOTIDE SEQUENCE [LARGE SCALE GENOMIC DNA]</scope>
    <source>
        <strain evidence="1 2">JCM 3315</strain>
    </source>
</reference>
<organism evidence="1 2">
    <name type="scientific">Saccharomonospora viridis</name>
    <dbReference type="NCBI Taxonomy" id="1852"/>
    <lineage>
        <taxon>Bacteria</taxon>
        <taxon>Bacillati</taxon>
        <taxon>Actinomycetota</taxon>
        <taxon>Actinomycetes</taxon>
        <taxon>Pseudonocardiales</taxon>
        <taxon>Pseudonocardiaceae</taxon>
        <taxon>Saccharomonospora</taxon>
    </lineage>
</organism>
<dbReference type="InterPro" id="IPR022536">
    <property type="entry name" value="EspC"/>
</dbReference>
<sequence>MVTGPMSAQDGFAVDPQRLQAGAAEFDTFAERARALARGLADELDDTGTPWGTDAVGDSFAAVHVGPANRTRELVEGLAGALAEFGEALAEAAAAYDAADADAAEAVREPGRTR</sequence>
<dbReference type="Pfam" id="PF10824">
    <property type="entry name" value="T7SS_ESX_EspC"/>
    <property type="match status" value="1"/>
</dbReference>
<accession>A0A837D8A8</accession>
<dbReference type="OMA" id="CWGRDEV"/>
<evidence type="ECO:0000313" key="1">
    <source>
        <dbReference type="EMBL" id="KHF43877.1"/>
    </source>
</evidence>